<dbReference type="InterPro" id="IPR015141">
    <property type="entry name" value="PLipase_A2_prok/fun"/>
</dbReference>
<gene>
    <name evidence="2" type="ORF">HNR42_000927</name>
</gene>
<evidence type="ECO:0000313" key="3">
    <source>
        <dbReference type="Proteomes" id="UP000569951"/>
    </source>
</evidence>
<evidence type="ECO:0000256" key="1">
    <source>
        <dbReference type="SAM" id="SignalP"/>
    </source>
</evidence>
<reference evidence="2 3" key="1">
    <citation type="submission" date="2020-08" db="EMBL/GenBank/DDBJ databases">
        <title>Genomic Encyclopedia of Type Strains, Phase IV (KMG-IV): sequencing the most valuable type-strain genomes for metagenomic binning, comparative biology and taxonomic classification.</title>
        <authorList>
            <person name="Goeker M."/>
        </authorList>
    </citation>
    <scope>NUCLEOTIDE SEQUENCE [LARGE SCALE GENOMIC DNA]</scope>
    <source>
        <strain evidence="2 3">DSM 21458</strain>
    </source>
</reference>
<dbReference type="Proteomes" id="UP000569951">
    <property type="component" value="Unassembled WGS sequence"/>
</dbReference>
<dbReference type="GO" id="GO:0050482">
    <property type="term" value="P:arachidonate secretion"/>
    <property type="evidence" value="ECO:0007669"/>
    <property type="project" value="InterPro"/>
</dbReference>
<proteinExistence type="predicted"/>
<evidence type="ECO:0008006" key="4">
    <source>
        <dbReference type="Google" id="ProtNLM"/>
    </source>
</evidence>
<dbReference type="GO" id="GO:0006644">
    <property type="term" value="P:phospholipid metabolic process"/>
    <property type="evidence" value="ECO:0007669"/>
    <property type="project" value="InterPro"/>
</dbReference>
<name>A0A841HZ75_9DEIO</name>
<dbReference type="PROSITE" id="PS51257">
    <property type="entry name" value="PROKAR_LIPOPROTEIN"/>
    <property type="match status" value="1"/>
</dbReference>
<dbReference type="EMBL" id="JACHHG010000003">
    <property type="protein sequence ID" value="MBB6097510.1"/>
    <property type="molecule type" value="Genomic_DNA"/>
</dbReference>
<protein>
    <recommendedName>
        <fullName evidence="4">Phospholipase A2</fullName>
    </recommendedName>
</protein>
<feature type="chain" id="PRO_5032695199" description="Phospholipase A2" evidence="1">
    <location>
        <begin position="21"/>
        <end position="215"/>
    </location>
</feature>
<dbReference type="SUPFAM" id="SSF48619">
    <property type="entry name" value="Phospholipase A2, PLA2"/>
    <property type="match status" value="1"/>
</dbReference>
<dbReference type="GO" id="GO:0004623">
    <property type="term" value="F:phospholipase A2 activity"/>
    <property type="evidence" value="ECO:0007669"/>
    <property type="project" value="InterPro"/>
</dbReference>
<comment type="caution">
    <text evidence="2">The sequence shown here is derived from an EMBL/GenBank/DDBJ whole genome shotgun (WGS) entry which is preliminary data.</text>
</comment>
<evidence type="ECO:0000313" key="2">
    <source>
        <dbReference type="EMBL" id="MBB6097510.1"/>
    </source>
</evidence>
<sequence>MKHRALLCAPLLTLMLAACGTSSLHTPADEAEAFTDETTPVTAAHPDFPNEDAALISPEGQRIIDAVASGQLHTQMQGDFDPALERLNVEGEGLLSAQGVSVTTMKKVYASSMSTFLSYRSKRYGAPSLDWSTDGCSKVPDSGPAFNFKNACYRHDFGYRNYKKYKIFTKANRKAIDDRFLADMKAHCATRSIFLKPSCYETAYIYYAGVRALGG</sequence>
<keyword evidence="1" id="KW-0732">Signal</keyword>
<accession>A0A841HZ75</accession>
<dbReference type="Gene3D" id="1.20.90.10">
    <property type="entry name" value="Phospholipase A2 domain"/>
    <property type="match status" value="1"/>
</dbReference>
<dbReference type="RefSeq" id="WP_183985028.1">
    <property type="nucleotide sequence ID" value="NZ_JACHHG010000003.1"/>
</dbReference>
<dbReference type="Pfam" id="PF09056">
    <property type="entry name" value="Phospholip_A2_3"/>
    <property type="match status" value="1"/>
</dbReference>
<organism evidence="2 3">
    <name type="scientific">Deinobacterium chartae</name>
    <dbReference type="NCBI Taxonomy" id="521158"/>
    <lineage>
        <taxon>Bacteria</taxon>
        <taxon>Thermotogati</taxon>
        <taxon>Deinococcota</taxon>
        <taxon>Deinococci</taxon>
        <taxon>Deinococcales</taxon>
        <taxon>Deinococcaceae</taxon>
        <taxon>Deinobacterium</taxon>
    </lineage>
</organism>
<dbReference type="InterPro" id="IPR036444">
    <property type="entry name" value="PLipase_A2_dom_sf"/>
</dbReference>
<feature type="signal peptide" evidence="1">
    <location>
        <begin position="1"/>
        <end position="20"/>
    </location>
</feature>
<dbReference type="AlphaFoldDB" id="A0A841HZ75"/>
<keyword evidence="3" id="KW-1185">Reference proteome</keyword>